<accession>A0A015Y6V5</accession>
<evidence type="ECO:0000256" key="6">
    <source>
        <dbReference type="ARBA" id="ARBA00023172"/>
    </source>
</evidence>
<keyword evidence="5" id="KW-0238">DNA-binding</keyword>
<dbReference type="GO" id="GO:0032196">
    <property type="term" value="P:transposition"/>
    <property type="evidence" value="ECO:0007669"/>
    <property type="project" value="UniProtKB-KW"/>
</dbReference>
<evidence type="ECO:0000256" key="2">
    <source>
        <dbReference type="ARBA" id="ARBA00022578"/>
    </source>
</evidence>
<dbReference type="InterPro" id="IPR001959">
    <property type="entry name" value="Transposase"/>
</dbReference>
<dbReference type="Proteomes" id="UP000022272">
    <property type="component" value="Unassembled WGS sequence"/>
</dbReference>
<proteinExistence type="inferred from homology"/>
<name>A0A015Y6V5_BACFG</name>
<organism evidence="10 11">
    <name type="scientific">Bacteroides fragilis str. 2-F-2 #4</name>
    <dbReference type="NCBI Taxonomy" id="1339280"/>
    <lineage>
        <taxon>Bacteria</taxon>
        <taxon>Pseudomonadati</taxon>
        <taxon>Bacteroidota</taxon>
        <taxon>Bacteroidia</taxon>
        <taxon>Bacteroidales</taxon>
        <taxon>Bacteroidaceae</taxon>
        <taxon>Bacteroides</taxon>
    </lineage>
</organism>
<keyword evidence="3" id="KW-0479">Metal-binding</keyword>
<feature type="domain" description="Probable transposase IS891/IS1136/IS1341" evidence="7">
    <location>
        <begin position="165"/>
        <end position="269"/>
    </location>
</feature>
<dbReference type="GO" id="GO:0003677">
    <property type="term" value="F:DNA binding"/>
    <property type="evidence" value="ECO:0007669"/>
    <property type="project" value="UniProtKB-KW"/>
</dbReference>
<dbReference type="AlphaFoldDB" id="A0A015Y6V5"/>
<evidence type="ECO:0000313" key="10">
    <source>
        <dbReference type="EMBL" id="EXZ42150.1"/>
    </source>
</evidence>
<evidence type="ECO:0000256" key="4">
    <source>
        <dbReference type="ARBA" id="ARBA00022833"/>
    </source>
</evidence>
<evidence type="ECO:0000313" key="11">
    <source>
        <dbReference type="Proteomes" id="UP000022272"/>
    </source>
</evidence>
<dbReference type="InterPro" id="IPR010095">
    <property type="entry name" value="Cas12f1-like_TNB"/>
</dbReference>
<dbReference type="EMBL" id="JGDM01000124">
    <property type="protein sequence ID" value="EXZ42150.1"/>
    <property type="molecule type" value="Genomic_DNA"/>
</dbReference>
<evidence type="ECO:0000259" key="8">
    <source>
        <dbReference type="Pfam" id="PF07282"/>
    </source>
</evidence>
<evidence type="ECO:0000256" key="5">
    <source>
        <dbReference type="ARBA" id="ARBA00023125"/>
    </source>
</evidence>
<dbReference type="PATRIC" id="fig|1339280.3.peg.4478"/>
<reference evidence="10 11" key="1">
    <citation type="submission" date="2014-02" db="EMBL/GenBank/DDBJ databases">
        <authorList>
            <person name="Sears C."/>
            <person name="Carroll K."/>
            <person name="Sack B.R."/>
            <person name="Qadri F."/>
            <person name="Myers L.L."/>
            <person name="Chung G.-T."/>
            <person name="Escheverria P."/>
            <person name="Fraser C.M."/>
            <person name="Sadzewicz L."/>
            <person name="Shefchek K.A."/>
            <person name="Tallon L."/>
            <person name="Das S.P."/>
            <person name="Daugherty S."/>
            <person name="Mongodin E.F."/>
        </authorList>
    </citation>
    <scope>NUCLEOTIDE SEQUENCE [LARGE SCALE GENOMIC DNA]</scope>
    <source>
        <strain evidence="10 11">2-F-2 #4</strain>
    </source>
</reference>
<keyword evidence="2" id="KW-0815">Transposition</keyword>
<comment type="similarity">
    <text evidence="1">In the C-terminal section; belongs to the transposase 35 family.</text>
</comment>
<comment type="caution">
    <text evidence="10">The sequence shown here is derived from an EMBL/GenBank/DDBJ whole genome shotgun (WGS) entry which is preliminary data.</text>
</comment>
<feature type="domain" description="Transposase putative helix-turn-helix" evidence="9">
    <location>
        <begin position="2"/>
        <end position="41"/>
    </location>
</feature>
<dbReference type="Pfam" id="PF12323">
    <property type="entry name" value="HTH_OrfB_IS605"/>
    <property type="match status" value="1"/>
</dbReference>
<sequence length="367" mass="43050">MIAYKYKLYRTDKTKHLDKMLQEACFVWNHALALQKRYYHLYQKYIGIGRMKAHFVKRIIRNLLHSQTTQEILERLDTAYQRFFKHLAARPPKFRKAKDFSSFLFKQGGYRLEGNSICINKISKTYRFSLSREYQGKVKTVAFKRSHLNEYYVIITTDAVASHYRKTHHGASVGIDFGLKTYMTMSDGSTVQSPRYLKTDLPKVQQKGRKLSLCKSQSNNRERRRLELNRQYEAIVNRRTDWQWKLAHELCRKCARIFIEDLRLTGMTKLWGRKMSDLAHAEFVSKLEQVAAKYDVTVHKIGRFFPSSKTCTCGHMNQNLKLSDRSWTCPVCGQTHDRDLLAANNILRQGIAELESGRKTTRSRKAV</sequence>
<feature type="domain" description="Cas12f1-like TNB" evidence="8">
    <location>
        <begin position="280"/>
        <end position="346"/>
    </location>
</feature>
<dbReference type="RefSeq" id="WP_032571732.1">
    <property type="nucleotide sequence ID" value="NZ_JGDM01000124.1"/>
</dbReference>
<dbReference type="NCBIfam" id="NF040570">
    <property type="entry name" value="guided_TnpB"/>
    <property type="match status" value="1"/>
</dbReference>
<dbReference type="GO" id="GO:0006310">
    <property type="term" value="P:DNA recombination"/>
    <property type="evidence" value="ECO:0007669"/>
    <property type="project" value="UniProtKB-KW"/>
</dbReference>
<dbReference type="Pfam" id="PF01385">
    <property type="entry name" value="OrfB_IS605"/>
    <property type="match status" value="1"/>
</dbReference>
<evidence type="ECO:0000259" key="9">
    <source>
        <dbReference type="Pfam" id="PF12323"/>
    </source>
</evidence>
<evidence type="ECO:0000256" key="1">
    <source>
        <dbReference type="ARBA" id="ARBA00008761"/>
    </source>
</evidence>
<protein>
    <submittedName>
        <fullName evidence="10">Helix-turn-helix domain protein</fullName>
    </submittedName>
</protein>
<dbReference type="Pfam" id="PF07282">
    <property type="entry name" value="Cas12f1-like_TNB"/>
    <property type="match status" value="1"/>
</dbReference>
<dbReference type="InterPro" id="IPR021027">
    <property type="entry name" value="Transposase_put_HTH"/>
</dbReference>
<evidence type="ECO:0000256" key="3">
    <source>
        <dbReference type="ARBA" id="ARBA00022723"/>
    </source>
</evidence>
<dbReference type="GO" id="GO:0046872">
    <property type="term" value="F:metal ion binding"/>
    <property type="evidence" value="ECO:0007669"/>
    <property type="project" value="UniProtKB-KW"/>
</dbReference>
<gene>
    <name evidence="10" type="ORF">M076_4691</name>
</gene>
<keyword evidence="4" id="KW-0862">Zinc</keyword>
<evidence type="ECO:0000259" key="7">
    <source>
        <dbReference type="Pfam" id="PF01385"/>
    </source>
</evidence>
<keyword evidence="6" id="KW-0233">DNA recombination</keyword>